<dbReference type="PANTHER" id="PTHR46294:SF4">
    <property type="entry name" value="SEGMENTATION PROTEIN EVEN-SKIPPED"/>
    <property type="match status" value="1"/>
</dbReference>
<evidence type="ECO:0000256" key="2">
    <source>
        <dbReference type="ARBA" id="ARBA00022473"/>
    </source>
</evidence>
<evidence type="ECO:0000313" key="11">
    <source>
        <dbReference type="EMBL" id="CBY38449.1"/>
    </source>
</evidence>
<evidence type="ECO:0000256" key="6">
    <source>
        <dbReference type="ARBA" id="ARBA00038449"/>
    </source>
</evidence>
<evidence type="ECO:0000256" key="8">
    <source>
        <dbReference type="RuleBase" id="RU000682"/>
    </source>
</evidence>
<feature type="compositionally biased region" description="Low complexity" evidence="9">
    <location>
        <begin position="250"/>
        <end position="272"/>
    </location>
</feature>
<gene>
    <name evidence="11" type="ORF">GSOID_T00032393001</name>
</gene>
<organism evidence="11">
    <name type="scientific">Oikopleura dioica</name>
    <name type="common">Tunicate</name>
    <dbReference type="NCBI Taxonomy" id="34765"/>
    <lineage>
        <taxon>Eukaryota</taxon>
        <taxon>Metazoa</taxon>
        <taxon>Chordata</taxon>
        <taxon>Tunicata</taxon>
        <taxon>Appendicularia</taxon>
        <taxon>Copelata</taxon>
        <taxon>Oikopleuridae</taxon>
        <taxon>Oikopleura</taxon>
    </lineage>
</organism>
<dbReference type="GO" id="GO:0000981">
    <property type="term" value="F:DNA-binding transcription factor activity, RNA polymerase II-specific"/>
    <property type="evidence" value="ECO:0007669"/>
    <property type="project" value="InterPro"/>
</dbReference>
<dbReference type="SMART" id="SM00389">
    <property type="entry name" value="HOX"/>
    <property type="match status" value="1"/>
</dbReference>
<dbReference type="InterPro" id="IPR017970">
    <property type="entry name" value="Homeobox_CS"/>
</dbReference>
<evidence type="ECO:0000256" key="4">
    <source>
        <dbReference type="ARBA" id="ARBA00023155"/>
    </source>
</evidence>
<dbReference type="PROSITE" id="PS50071">
    <property type="entry name" value="HOMEOBOX_2"/>
    <property type="match status" value="1"/>
</dbReference>
<feature type="domain" description="Homeobox" evidence="10">
    <location>
        <begin position="86"/>
        <end position="146"/>
    </location>
</feature>
<dbReference type="PROSITE" id="PS00027">
    <property type="entry name" value="HOMEOBOX_1"/>
    <property type="match status" value="1"/>
</dbReference>
<reference evidence="11" key="1">
    <citation type="journal article" date="2010" name="Science">
        <title>Plasticity of animal genome architecture unmasked by rapid evolution of a pelagic tunicate.</title>
        <authorList>
            <person name="Denoeud F."/>
            <person name="Henriet S."/>
            <person name="Mungpakdee S."/>
            <person name="Aury J.M."/>
            <person name="Da Silva C."/>
            <person name="Brinkmann H."/>
            <person name="Mikhaleva J."/>
            <person name="Olsen L.C."/>
            <person name="Jubin C."/>
            <person name="Canestro C."/>
            <person name="Bouquet J.M."/>
            <person name="Danks G."/>
            <person name="Poulain J."/>
            <person name="Campsteijn C."/>
            <person name="Adamski M."/>
            <person name="Cross I."/>
            <person name="Yadetie F."/>
            <person name="Muffato M."/>
            <person name="Louis A."/>
            <person name="Butcher S."/>
            <person name="Tsagkogeorga G."/>
            <person name="Konrad A."/>
            <person name="Singh S."/>
            <person name="Jensen M.F."/>
            <person name="Cong E.H."/>
            <person name="Eikeseth-Otteraa H."/>
            <person name="Noel B."/>
            <person name="Anthouard V."/>
            <person name="Porcel B.M."/>
            <person name="Kachouri-Lafond R."/>
            <person name="Nishino A."/>
            <person name="Ugolini M."/>
            <person name="Chourrout P."/>
            <person name="Nishida H."/>
            <person name="Aasland R."/>
            <person name="Huzurbazar S."/>
            <person name="Westhof E."/>
            <person name="Delsuc F."/>
            <person name="Lehrach H."/>
            <person name="Reinhardt R."/>
            <person name="Weissenbach J."/>
            <person name="Roy S.W."/>
            <person name="Artiguenave F."/>
            <person name="Postlethwait J.H."/>
            <person name="Manak J.R."/>
            <person name="Thompson E.M."/>
            <person name="Jaillon O."/>
            <person name="Du Pasquier L."/>
            <person name="Boudinot P."/>
            <person name="Liberles D.A."/>
            <person name="Volff J.N."/>
            <person name="Philippe H."/>
            <person name="Lenhard B."/>
            <person name="Roest Crollius H."/>
            <person name="Wincker P."/>
            <person name="Chourrout D."/>
        </authorList>
    </citation>
    <scope>NUCLEOTIDE SEQUENCE [LARGE SCALE GENOMIC DNA]</scope>
</reference>
<protein>
    <recommendedName>
        <fullName evidence="10">Homeobox domain-containing protein</fullName>
    </recommendedName>
</protein>
<dbReference type="InterPro" id="IPR009057">
    <property type="entry name" value="Homeodomain-like_sf"/>
</dbReference>
<dbReference type="Gene3D" id="1.10.10.60">
    <property type="entry name" value="Homeodomain-like"/>
    <property type="match status" value="1"/>
</dbReference>
<keyword evidence="2" id="KW-0217">Developmental protein</keyword>
<name>E4YSL0_OIKDI</name>
<feature type="compositionally biased region" description="Polar residues" evidence="9">
    <location>
        <begin position="1"/>
        <end position="35"/>
    </location>
</feature>
<comment type="subcellular location">
    <subcellularLocation>
        <location evidence="1 7 8">Nucleus</location>
    </subcellularLocation>
</comment>
<evidence type="ECO:0000256" key="5">
    <source>
        <dbReference type="ARBA" id="ARBA00023242"/>
    </source>
</evidence>
<keyword evidence="3 7" id="KW-0238">DNA-binding</keyword>
<dbReference type="Proteomes" id="UP000011014">
    <property type="component" value="Unassembled WGS sequence"/>
</dbReference>
<feature type="DNA-binding region" description="Homeobox" evidence="7">
    <location>
        <begin position="88"/>
        <end position="147"/>
    </location>
</feature>
<feature type="region of interest" description="Disordered" evidence="9">
    <location>
        <begin position="250"/>
        <end position="283"/>
    </location>
</feature>
<dbReference type="SUPFAM" id="SSF46689">
    <property type="entry name" value="Homeodomain-like"/>
    <property type="match status" value="1"/>
</dbReference>
<feature type="compositionally biased region" description="Basic and acidic residues" evidence="9">
    <location>
        <begin position="72"/>
        <end position="83"/>
    </location>
</feature>
<comment type="similarity">
    <text evidence="6">Belongs to the even-skipped homeobox family.</text>
</comment>
<dbReference type="GO" id="GO:0005634">
    <property type="term" value="C:nucleus"/>
    <property type="evidence" value="ECO:0007669"/>
    <property type="project" value="UniProtKB-SubCell"/>
</dbReference>
<feature type="compositionally biased region" description="Polar residues" evidence="9">
    <location>
        <begin position="42"/>
        <end position="57"/>
    </location>
</feature>
<dbReference type="InterPro" id="IPR052002">
    <property type="entry name" value="Even-skipped_HD"/>
</dbReference>
<evidence type="ECO:0000256" key="7">
    <source>
        <dbReference type="PROSITE-ProRule" id="PRU00108"/>
    </source>
</evidence>
<dbReference type="AlphaFoldDB" id="E4YSL0"/>
<dbReference type="Pfam" id="PF00046">
    <property type="entry name" value="Homeodomain"/>
    <property type="match status" value="1"/>
</dbReference>
<feature type="region of interest" description="Disordered" evidence="9">
    <location>
        <begin position="1"/>
        <end position="83"/>
    </location>
</feature>
<dbReference type="EMBL" id="FN655223">
    <property type="protein sequence ID" value="CBY38449.1"/>
    <property type="molecule type" value="Genomic_DNA"/>
</dbReference>
<dbReference type="PANTHER" id="PTHR46294">
    <property type="entry name" value="SEGMENTATION PROTEIN EVEN-SKIPPED"/>
    <property type="match status" value="1"/>
</dbReference>
<proteinExistence type="inferred from homology"/>
<evidence type="ECO:0000256" key="1">
    <source>
        <dbReference type="ARBA" id="ARBA00004123"/>
    </source>
</evidence>
<sequence length="283" mass="31161">MATTQSTNQFNSPFSVENIINSKSRQCTQKNSESPQSDHENSIPTPDVSSSISTSFESKAEETNSRTSSPEINEKGHAMMGSRDDSCYRRYRTAFTREQLGKLEKEFFKENYVSRHRRCELANELDLPEGTIKVWFQNRRMKDKRQRQATQWPIDPNFIAMMMQQMVAQQATPRWPFPPTIGNAHSPLLAAQLAAQQNSSLLAASARLGANPAGIPGLAASAFNPAVSAAYPTGLAHLNPLLAAQSAAQLAAQAARTREVPSSPEQVPQSPQLEIESSGDEQN</sequence>
<evidence type="ECO:0000256" key="3">
    <source>
        <dbReference type="ARBA" id="ARBA00023125"/>
    </source>
</evidence>
<keyword evidence="5 7" id="KW-0539">Nucleus</keyword>
<dbReference type="GO" id="GO:0000978">
    <property type="term" value="F:RNA polymerase II cis-regulatory region sequence-specific DNA binding"/>
    <property type="evidence" value="ECO:0007669"/>
    <property type="project" value="TreeGrafter"/>
</dbReference>
<keyword evidence="4 7" id="KW-0371">Homeobox</keyword>
<evidence type="ECO:0000259" key="10">
    <source>
        <dbReference type="PROSITE" id="PS50071"/>
    </source>
</evidence>
<accession>E4YSL0</accession>
<dbReference type="InterPro" id="IPR001356">
    <property type="entry name" value="HD"/>
</dbReference>
<dbReference type="CDD" id="cd00086">
    <property type="entry name" value="homeodomain"/>
    <property type="match status" value="1"/>
</dbReference>
<evidence type="ECO:0000256" key="9">
    <source>
        <dbReference type="SAM" id="MobiDB-lite"/>
    </source>
</evidence>